<comment type="caution">
    <text evidence="6">The sequence shown here is derived from an EMBL/GenBank/DDBJ whole genome shotgun (WGS) entry which is preliminary data.</text>
</comment>
<dbReference type="EMBL" id="DTIY01000034">
    <property type="protein sequence ID" value="HGY39199.1"/>
    <property type="molecule type" value="Genomic_DNA"/>
</dbReference>
<feature type="region of interest" description="Disordered" evidence="4">
    <location>
        <begin position="322"/>
        <end position="343"/>
    </location>
</feature>
<dbReference type="Pfam" id="PF00356">
    <property type="entry name" value="LacI"/>
    <property type="match status" value="1"/>
</dbReference>
<evidence type="ECO:0000256" key="1">
    <source>
        <dbReference type="ARBA" id="ARBA00023015"/>
    </source>
</evidence>
<dbReference type="InterPro" id="IPR010982">
    <property type="entry name" value="Lambda_DNA-bd_dom_sf"/>
</dbReference>
<dbReference type="PRINTS" id="PR00036">
    <property type="entry name" value="HTHLACI"/>
</dbReference>
<keyword evidence="1" id="KW-0805">Transcription regulation</keyword>
<dbReference type="InterPro" id="IPR028082">
    <property type="entry name" value="Peripla_BP_I"/>
</dbReference>
<keyword evidence="3" id="KW-0804">Transcription</keyword>
<accession>A0A7V4WL03</accession>
<feature type="domain" description="HTH lacI-type" evidence="5">
    <location>
        <begin position="9"/>
        <end position="63"/>
    </location>
</feature>
<gene>
    <name evidence="6" type="ORF">ENW11_05270</name>
</gene>
<dbReference type="Gene3D" id="3.40.50.2300">
    <property type="match status" value="2"/>
</dbReference>
<dbReference type="SUPFAM" id="SSF53822">
    <property type="entry name" value="Periplasmic binding protein-like I"/>
    <property type="match status" value="1"/>
</dbReference>
<protein>
    <submittedName>
        <fullName evidence="6">LacI family transcriptional regulator</fullName>
    </submittedName>
</protein>
<dbReference type="GO" id="GO:0000976">
    <property type="term" value="F:transcription cis-regulatory region binding"/>
    <property type="evidence" value="ECO:0007669"/>
    <property type="project" value="TreeGrafter"/>
</dbReference>
<proteinExistence type="predicted"/>
<keyword evidence="2" id="KW-0238">DNA-binding</keyword>
<organism evidence="6">
    <name type="scientific">Candidatus Caldatribacterium saccharofermentans</name>
    <dbReference type="NCBI Taxonomy" id="1454753"/>
    <lineage>
        <taxon>Bacteria</taxon>
        <taxon>Pseudomonadati</taxon>
        <taxon>Atribacterota</taxon>
        <taxon>Atribacteria</taxon>
        <taxon>Atribacterales</taxon>
        <taxon>Candidatus Caldatribacteriaceae</taxon>
        <taxon>Candidatus Caldatribacterium</taxon>
    </lineage>
</organism>
<dbReference type="SMART" id="SM00354">
    <property type="entry name" value="HTH_LACI"/>
    <property type="match status" value="1"/>
</dbReference>
<dbReference type="CDD" id="cd01392">
    <property type="entry name" value="HTH_LacI"/>
    <property type="match status" value="1"/>
</dbReference>
<evidence type="ECO:0000256" key="4">
    <source>
        <dbReference type="SAM" id="MobiDB-lite"/>
    </source>
</evidence>
<dbReference type="AlphaFoldDB" id="A0A7V4WL03"/>
<sequence>MDKKRTGKVTIKEVAQRAGVSTATVSRVVNRSGFVSEELTRRVFEAMRELNYFPNRLARSLKKQRSFAVAYLVPDIDNPIFAKVVRGIQDVMEGFSYDVFIYNTRFSDSALLKQLGNLLENHPQGIILSAWHSEKVREAVALIQRVGLPLVIVHSPRDISGVDAILPDDVQGGYEGTKYLLSLGHRHILSLGVQGSVTSTLRGEGYRKAMVEVLGACDECLVVVAQSFSPQDGYQAVSKALNRGLQPTAIFAHSDSLALGAFEAVYERGLRVPEDISIMGFDGAYAFCTVPKLTTMVIPNYEMGRRAAEKLLQRIQGINHPPSQELLAPTLSPQGSTKAREGGEEKFFEHY</sequence>
<dbReference type="SUPFAM" id="SSF47413">
    <property type="entry name" value="lambda repressor-like DNA-binding domains"/>
    <property type="match status" value="1"/>
</dbReference>
<dbReference type="InterPro" id="IPR000843">
    <property type="entry name" value="HTH_LacI"/>
</dbReference>
<evidence type="ECO:0000256" key="3">
    <source>
        <dbReference type="ARBA" id="ARBA00023163"/>
    </source>
</evidence>
<name>A0A7V4WL03_9BACT</name>
<dbReference type="PROSITE" id="PS00356">
    <property type="entry name" value="HTH_LACI_1"/>
    <property type="match status" value="1"/>
</dbReference>
<reference evidence="6" key="1">
    <citation type="journal article" date="2020" name="mSystems">
        <title>Genome- and Community-Level Interaction Insights into Carbon Utilization and Element Cycling Functions of Hydrothermarchaeota in Hydrothermal Sediment.</title>
        <authorList>
            <person name="Zhou Z."/>
            <person name="Liu Y."/>
            <person name="Xu W."/>
            <person name="Pan J."/>
            <person name="Luo Z.H."/>
            <person name="Li M."/>
        </authorList>
    </citation>
    <scope>NUCLEOTIDE SEQUENCE [LARGE SCALE GENOMIC DNA]</scope>
    <source>
        <strain evidence="6">SpSt-82</strain>
    </source>
</reference>
<dbReference type="InterPro" id="IPR046335">
    <property type="entry name" value="LacI/GalR-like_sensor"/>
</dbReference>
<dbReference type="CDD" id="cd06267">
    <property type="entry name" value="PBP1_LacI_sugar_binding-like"/>
    <property type="match status" value="1"/>
</dbReference>
<dbReference type="PROSITE" id="PS50932">
    <property type="entry name" value="HTH_LACI_2"/>
    <property type="match status" value="1"/>
</dbReference>
<dbReference type="Pfam" id="PF13377">
    <property type="entry name" value="Peripla_BP_3"/>
    <property type="match status" value="1"/>
</dbReference>
<evidence type="ECO:0000259" key="5">
    <source>
        <dbReference type="PROSITE" id="PS50932"/>
    </source>
</evidence>
<dbReference type="PANTHER" id="PTHR30146:SF109">
    <property type="entry name" value="HTH-TYPE TRANSCRIPTIONAL REGULATOR GALS"/>
    <property type="match status" value="1"/>
</dbReference>
<dbReference type="GO" id="GO:0003700">
    <property type="term" value="F:DNA-binding transcription factor activity"/>
    <property type="evidence" value="ECO:0007669"/>
    <property type="project" value="TreeGrafter"/>
</dbReference>
<dbReference type="Gene3D" id="1.10.260.40">
    <property type="entry name" value="lambda repressor-like DNA-binding domains"/>
    <property type="match status" value="1"/>
</dbReference>
<evidence type="ECO:0000256" key="2">
    <source>
        <dbReference type="ARBA" id="ARBA00023125"/>
    </source>
</evidence>
<evidence type="ECO:0000313" key="6">
    <source>
        <dbReference type="EMBL" id="HGY39199.1"/>
    </source>
</evidence>
<dbReference type="PANTHER" id="PTHR30146">
    <property type="entry name" value="LACI-RELATED TRANSCRIPTIONAL REPRESSOR"/>
    <property type="match status" value="1"/>
</dbReference>